<dbReference type="RefSeq" id="WP_046494851.1">
    <property type="nucleotide sequence ID" value="NZ_CGIH01000004.1"/>
</dbReference>
<organism evidence="1 2">
    <name type="scientific">Syntrophomonas zehnderi OL-4</name>
    <dbReference type="NCBI Taxonomy" id="690567"/>
    <lineage>
        <taxon>Bacteria</taxon>
        <taxon>Bacillati</taxon>
        <taxon>Bacillota</taxon>
        <taxon>Clostridia</taxon>
        <taxon>Eubacteriales</taxon>
        <taxon>Syntrophomonadaceae</taxon>
        <taxon>Syntrophomonas</taxon>
    </lineage>
</organism>
<name>A0A0E4G8Z7_9FIRM</name>
<protein>
    <submittedName>
        <fullName evidence="1">Uncharacterized</fullName>
    </submittedName>
</protein>
<dbReference type="AlphaFoldDB" id="A0A0E4G8Z7"/>
<accession>A0A0E4G8Z7</accession>
<dbReference type="OrthoDB" id="1682554at2"/>
<reference evidence="1 2" key="1">
    <citation type="submission" date="2015-03" db="EMBL/GenBank/DDBJ databases">
        <authorList>
            <person name="Murphy D."/>
        </authorList>
    </citation>
    <scope>NUCLEOTIDE SEQUENCE [LARGE SCALE GENOMIC DNA]</scope>
    <source>
        <strain evidence="1 2">OL-4</strain>
    </source>
</reference>
<sequence length="119" mass="12560">MQLQPGERSILAYFTNEADALNAVTQLKSLGITDARVDRISNYTRMGGTAVPTSIASLTTASNNPEDYRSFGPLLAASPVVSGYAHNGTGGFTHMIALVTDDTQSESVLQVLKNNGAQV</sequence>
<dbReference type="STRING" id="690567.228"/>
<evidence type="ECO:0000313" key="1">
    <source>
        <dbReference type="EMBL" id="CFX02103.1"/>
    </source>
</evidence>
<evidence type="ECO:0000313" key="2">
    <source>
        <dbReference type="Proteomes" id="UP000045545"/>
    </source>
</evidence>
<keyword evidence="2" id="KW-1185">Reference proteome</keyword>
<gene>
    <name evidence="1" type="ORF">228</name>
</gene>
<dbReference type="Proteomes" id="UP000045545">
    <property type="component" value="Unassembled WGS sequence"/>
</dbReference>
<dbReference type="EMBL" id="CGIH01000004">
    <property type="protein sequence ID" value="CFX02103.1"/>
    <property type="molecule type" value="Genomic_DNA"/>
</dbReference>
<proteinExistence type="predicted"/>